<evidence type="ECO:0000313" key="1">
    <source>
        <dbReference type="EMBL" id="PHN00892.1"/>
    </source>
</evidence>
<gene>
    <name evidence="1" type="ORF">CRP01_39830</name>
</gene>
<name>A0A2D0MX92_FLAN2</name>
<proteinExistence type="predicted"/>
<dbReference type="InterPro" id="IPR032593">
    <property type="entry name" value="DUF4907"/>
</dbReference>
<evidence type="ECO:0000313" key="2">
    <source>
        <dbReference type="Proteomes" id="UP000223913"/>
    </source>
</evidence>
<organism evidence="1 2">
    <name type="scientific">Flavilitoribacter nigricans (strain ATCC 23147 / DSM 23189 / NBRC 102662 / NCIMB 1420 / SS-2)</name>
    <name type="common">Lewinella nigricans</name>
    <dbReference type="NCBI Taxonomy" id="1122177"/>
    <lineage>
        <taxon>Bacteria</taxon>
        <taxon>Pseudomonadati</taxon>
        <taxon>Bacteroidota</taxon>
        <taxon>Saprospiria</taxon>
        <taxon>Saprospirales</taxon>
        <taxon>Lewinellaceae</taxon>
        <taxon>Flavilitoribacter</taxon>
    </lineage>
</organism>
<keyword evidence="2" id="KW-1185">Reference proteome</keyword>
<dbReference type="Proteomes" id="UP000223913">
    <property type="component" value="Unassembled WGS sequence"/>
</dbReference>
<evidence type="ECO:0008006" key="3">
    <source>
        <dbReference type="Google" id="ProtNLM"/>
    </source>
</evidence>
<comment type="caution">
    <text evidence="1">The sequence shown here is derived from an EMBL/GenBank/DDBJ whole genome shotgun (WGS) entry which is preliminary data.</text>
</comment>
<dbReference type="OrthoDB" id="674043at2"/>
<dbReference type="Pfam" id="PF16250">
    <property type="entry name" value="DUF4907"/>
    <property type="match status" value="1"/>
</dbReference>
<protein>
    <recommendedName>
        <fullName evidence="3">DUF4907 domain-containing protein</fullName>
    </recommendedName>
</protein>
<accession>A0A2D0MX92</accession>
<dbReference type="RefSeq" id="WP_099155689.1">
    <property type="nucleotide sequence ID" value="NZ_PDUD01000070.1"/>
</dbReference>
<dbReference type="EMBL" id="PDUD01000070">
    <property type="protein sequence ID" value="PHN00892.1"/>
    <property type="molecule type" value="Genomic_DNA"/>
</dbReference>
<reference evidence="1 2" key="1">
    <citation type="submission" date="2017-10" db="EMBL/GenBank/DDBJ databases">
        <title>The draft genome sequence of Lewinella nigricans NBRC 102662.</title>
        <authorList>
            <person name="Wang K."/>
        </authorList>
    </citation>
    <scope>NUCLEOTIDE SEQUENCE [LARGE SCALE GENOMIC DNA]</scope>
    <source>
        <strain evidence="1 2">NBRC 102662</strain>
    </source>
</reference>
<dbReference type="AlphaFoldDB" id="A0A2D0MX92"/>
<sequence>MEYKTENSMVCSFKPTLSGKYQSANIQTIDVFLVMLFLLCGAFGPGCKNVNESINDPVQTQTSLAVADNSADMFVRTFQTDSGWGYDIYYLGKRYIHQPHLPAVGGNRAFRSEPTARKVGEAMIEKMKKGIFPPALTPAEVDSLIN</sequence>